<reference evidence="5 6" key="1">
    <citation type="submission" date="2020-01" db="EMBL/GenBank/DDBJ databases">
        <title>Investigation of new actinobacteria for the biodesulphurisation of diesel fuel.</title>
        <authorList>
            <person name="Athi Narayanan S.M."/>
        </authorList>
    </citation>
    <scope>NUCLEOTIDE SEQUENCE [LARGE SCALE GENOMIC DNA]</scope>
    <source>
        <strain evidence="5 6">213E</strain>
    </source>
</reference>
<evidence type="ECO:0000259" key="4">
    <source>
        <dbReference type="Pfam" id="PF08545"/>
    </source>
</evidence>
<evidence type="ECO:0000259" key="3">
    <source>
        <dbReference type="Pfam" id="PF08541"/>
    </source>
</evidence>
<dbReference type="Gene3D" id="3.40.47.10">
    <property type="match status" value="2"/>
</dbReference>
<dbReference type="SUPFAM" id="SSF53901">
    <property type="entry name" value="Thiolase-like"/>
    <property type="match status" value="1"/>
</dbReference>
<dbReference type="PANTHER" id="PTHR34069">
    <property type="entry name" value="3-OXOACYL-[ACYL-CARRIER-PROTEIN] SYNTHASE 3"/>
    <property type="match status" value="1"/>
</dbReference>
<accession>A0A7K3LQS2</accession>
<dbReference type="EMBL" id="JAADZU010000040">
    <property type="protein sequence ID" value="NDK90526.1"/>
    <property type="molecule type" value="Genomic_DNA"/>
</dbReference>
<dbReference type="GO" id="GO:0044550">
    <property type="term" value="P:secondary metabolite biosynthetic process"/>
    <property type="evidence" value="ECO:0007669"/>
    <property type="project" value="TreeGrafter"/>
</dbReference>
<keyword evidence="2" id="KW-0012">Acyltransferase</keyword>
<dbReference type="Proteomes" id="UP000466307">
    <property type="component" value="Unassembled WGS sequence"/>
</dbReference>
<protein>
    <submittedName>
        <fullName evidence="5">3-oxoacyl-ACP synthase</fullName>
    </submittedName>
</protein>
<name>A0A7K3LQS2_9ACTN</name>
<gene>
    <name evidence="5" type="ORF">GYA93_13190</name>
</gene>
<dbReference type="AlphaFoldDB" id="A0A7K3LQS2"/>
<dbReference type="GO" id="GO:0006633">
    <property type="term" value="P:fatty acid biosynthetic process"/>
    <property type="evidence" value="ECO:0007669"/>
    <property type="project" value="InterPro"/>
</dbReference>
<sequence length="346" mass="36554">MTALHSPDPTAVALADLATYLPENRVPAEYFAGFAEDDTLADSVMFRAPAFRHHAADGESSADMIVAAARVLLDRHGPGHLDDVDIVLTHSQLPEVPVRGCVGEVVHRLGLTPSLVLDVHNGGCAAFVHMIDVAGSLLRGGRGRKALIGLAQNSAGQIFTQEQVRGKAQAAIPGDGAAVAVVTLDEDANPVLGIASRSFGEYSGDMTSVAHPDRKYWEAGPGQIHVGFTEAKVTKVLARGNRMVPEVAMAVADEIGIRPADLDLLVTNQPNRIFLRNWREALELPEERHPDTFDTCGNLFAVGIPMTLDAAITAGRVAPGSVVMAAAFAHAGDYAAAAALRWNGRS</sequence>
<keyword evidence="1" id="KW-0808">Transferase</keyword>
<dbReference type="InterPro" id="IPR016039">
    <property type="entry name" value="Thiolase-like"/>
</dbReference>
<dbReference type="Pfam" id="PF08545">
    <property type="entry name" value="ACP_syn_III"/>
    <property type="match status" value="1"/>
</dbReference>
<dbReference type="InterPro" id="IPR013751">
    <property type="entry name" value="ACP_syn_III_N"/>
</dbReference>
<evidence type="ECO:0000313" key="6">
    <source>
        <dbReference type="Proteomes" id="UP000466307"/>
    </source>
</evidence>
<dbReference type="GO" id="GO:0004315">
    <property type="term" value="F:3-oxoacyl-[acyl-carrier-protein] synthase activity"/>
    <property type="evidence" value="ECO:0007669"/>
    <property type="project" value="InterPro"/>
</dbReference>
<evidence type="ECO:0000313" key="5">
    <source>
        <dbReference type="EMBL" id="NDK90526.1"/>
    </source>
</evidence>
<feature type="domain" description="Beta-ketoacyl-[acyl-carrier-protein] synthase III C-terminal" evidence="3">
    <location>
        <begin position="254"/>
        <end position="342"/>
    </location>
</feature>
<feature type="domain" description="Beta-ketoacyl-[acyl-carrier-protein] synthase III N-terminal" evidence="4">
    <location>
        <begin position="121"/>
        <end position="196"/>
    </location>
</feature>
<dbReference type="RefSeq" id="WP_053777198.1">
    <property type="nucleotide sequence ID" value="NZ_JAADZU010000040.1"/>
</dbReference>
<organism evidence="5 6">
    <name type="scientific">Gordonia desulfuricans</name>
    <dbReference type="NCBI Taxonomy" id="89051"/>
    <lineage>
        <taxon>Bacteria</taxon>
        <taxon>Bacillati</taxon>
        <taxon>Actinomycetota</taxon>
        <taxon>Actinomycetes</taxon>
        <taxon>Mycobacteriales</taxon>
        <taxon>Gordoniaceae</taxon>
        <taxon>Gordonia</taxon>
    </lineage>
</organism>
<dbReference type="InterPro" id="IPR013747">
    <property type="entry name" value="ACP_syn_III_C"/>
</dbReference>
<evidence type="ECO:0000256" key="2">
    <source>
        <dbReference type="ARBA" id="ARBA00023315"/>
    </source>
</evidence>
<comment type="caution">
    <text evidence="5">The sequence shown here is derived from an EMBL/GenBank/DDBJ whole genome shotgun (WGS) entry which is preliminary data.</text>
</comment>
<evidence type="ECO:0000256" key="1">
    <source>
        <dbReference type="ARBA" id="ARBA00022679"/>
    </source>
</evidence>
<dbReference type="Pfam" id="PF08541">
    <property type="entry name" value="ACP_syn_III_C"/>
    <property type="match status" value="1"/>
</dbReference>
<dbReference type="PANTHER" id="PTHR34069:SF2">
    <property type="entry name" value="BETA-KETOACYL-[ACYL-CARRIER-PROTEIN] SYNTHASE III"/>
    <property type="match status" value="1"/>
</dbReference>
<proteinExistence type="predicted"/>
<keyword evidence="6" id="KW-1185">Reference proteome</keyword>